<evidence type="ECO:0000313" key="4">
    <source>
        <dbReference type="Proteomes" id="UP000095751"/>
    </source>
</evidence>
<evidence type="ECO:0000256" key="2">
    <source>
        <dbReference type="SAM" id="SignalP"/>
    </source>
</evidence>
<keyword evidence="4" id="KW-1185">Reference proteome</keyword>
<feature type="compositionally biased region" description="Low complexity" evidence="1">
    <location>
        <begin position="58"/>
        <end position="73"/>
    </location>
</feature>
<feature type="region of interest" description="Disordered" evidence="1">
    <location>
        <begin position="93"/>
        <end position="127"/>
    </location>
</feature>
<organism evidence="3 4">
    <name type="scientific">Fragilariopsis cylindrus CCMP1102</name>
    <dbReference type="NCBI Taxonomy" id="635003"/>
    <lineage>
        <taxon>Eukaryota</taxon>
        <taxon>Sar</taxon>
        <taxon>Stramenopiles</taxon>
        <taxon>Ochrophyta</taxon>
        <taxon>Bacillariophyta</taxon>
        <taxon>Bacillariophyceae</taxon>
        <taxon>Bacillariophycidae</taxon>
        <taxon>Bacillariales</taxon>
        <taxon>Bacillariaceae</taxon>
        <taxon>Fragilariopsis</taxon>
    </lineage>
</organism>
<feature type="region of interest" description="Disordered" evidence="1">
    <location>
        <begin position="54"/>
        <end position="74"/>
    </location>
</feature>
<keyword evidence="2" id="KW-0732">Signal</keyword>
<sequence>MTGLTSTVARLLLFGMVLMDIGVDKTFGWIAGLQIGPSNDTSHNLLGNCHRPKYGARSGSRSSSSPPHSPSSSTLFATCRICHGSYDPLFNKASQEASGARSPRKSDWEEEEDYGEDGKHLKGGIKKKSIDNSQLVYTYNCCGGGPESEGCTKDKCKSFDDP</sequence>
<feature type="signal peptide" evidence="2">
    <location>
        <begin position="1"/>
        <end position="28"/>
    </location>
</feature>
<proteinExistence type="predicted"/>
<dbReference type="EMBL" id="KV784374">
    <property type="protein sequence ID" value="OEU09712.1"/>
    <property type="molecule type" value="Genomic_DNA"/>
</dbReference>
<dbReference type="AlphaFoldDB" id="A0A1E7EUZ9"/>
<protein>
    <submittedName>
        <fullName evidence="3">Uncharacterized protein</fullName>
    </submittedName>
</protein>
<feature type="chain" id="PRO_5009192262" evidence="2">
    <location>
        <begin position="29"/>
        <end position="162"/>
    </location>
</feature>
<name>A0A1E7EUZ9_9STRA</name>
<evidence type="ECO:0000313" key="3">
    <source>
        <dbReference type="EMBL" id="OEU09712.1"/>
    </source>
</evidence>
<reference evidence="3 4" key="1">
    <citation type="submission" date="2016-09" db="EMBL/GenBank/DDBJ databases">
        <title>Extensive genetic diversity and differential bi-allelic expression allows diatom success in the polar Southern Ocean.</title>
        <authorList>
            <consortium name="DOE Joint Genome Institute"/>
            <person name="Mock T."/>
            <person name="Otillar R.P."/>
            <person name="Strauss J."/>
            <person name="Dupont C."/>
            <person name="Frickenhaus S."/>
            <person name="Maumus F."/>
            <person name="Mcmullan M."/>
            <person name="Sanges R."/>
            <person name="Schmutz J."/>
            <person name="Toseland A."/>
            <person name="Valas R."/>
            <person name="Veluchamy A."/>
            <person name="Ward B.J."/>
            <person name="Allen A."/>
            <person name="Barry K."/>
            <person name="Falciatore A."/>
            <person name="Ferrante M."/>
            <person name="Fortunato A.E."/>
            <person name="Gloeckner G."/>
            <person name="Gruber A."/>
            <person name="Hipkin R."/>
            <person name="Janech M."/>
            <person name="Kroth P."/>
            <person name="Leese F."/>
            <person name="Lindquist E."/>
            <person name="Lyon B.R."/>
            <person name="Martin J."/>
            <person name="Mayer C."/>
            <person name="Parker M."/>
            <person name="Quesneville H."/>
            <person name="Raymond J."/>
            <person name="Uhlig C."/>
            <person name="Valentin K.U."/>
            <person name="Worden A.Z."/>
            <person name="Armbrust E.V."/>
            <person name="Bowler C."/>
            <person name="Green B."/>
            <person name="Moulton V."/>
            <person name="Van Oosterhout C."/>
            <person name="Grigoriev I."/>
        </authorList>
    </citation>
    <scope>NUCLEOTIDE SEQUENCE [LARGE SCALE GENOMIC DNA]</scope>
    <source>
        <strain evidence="3 4">CCMP1102</strain>
    </source>
</reference>
<dbReference type="KEGG" id="fcy:FRACYDRAFT_247968"/>
<evidence type="ECO:0000256" key="1">
    <source>
        <dbReference type="SAM" id="MobiDB-lite"/>
    </source>
</evidence>
<dbReference type="InParanoid" id="A0A1E7EUZ9"/>
<accession>A0A1E7EUZ9</accession>
<dbReference type="Proteomes" id="UP000095751">
    <property type="component" value="Unassembled WGS sequence"/>
</dbReference>
<gene>
    <name evidence="3" type="ORF">FRACYDRAFT_247968</name>
</gene>